<dbReference type="Proteomes" id="UP001412239">
    <property type="component" value="Unassembled WGS sequence"/>
</dbReference>
<sequence>MSSSQSEPHPSDAELAEAAAFRVFDKDGTSRAFSSLYEGEGTTMIVFIRNFFCGNCQEYLRALSNPPMIPPDAPGKRLLIVGHGDPAVISTYTAETGCVFPIYTEPTRRLYTLFGMVRNLKPGEKPEYIQQSTISAIATSFVSALKWGGRKGGDYQQNGGEWMWENGKLVWCHRMKNTRDHLEVKDLKQVLGL</sequence>
<dbReference type="InterPro" id="IPR036249">
    <property type="entry name" value="Thioredoxin-like_sf"/>
</dbReference>
<dbReference type="InterPro" id="IPR032801">
    <property type="entry name" value="PXL2A/B/C"/>
</dbReference>
<accession>A0A292PVJ9</accession>
<dbReference type="AlphaFoldDB" id="A0A292PVJ9"/>
<reference evidence="1" key="1">
    <citation type="submission" date="2015-10" db="EMBL/GenBank/DDBJ databases">
        <authorList>
            <person name="Regsiter A."/>
            <person name="william w."/>
        </authorList>
    </citation>
    <scope>NUCLEOTIDE SEQUENCE</scope>
    <source>
        <strain evidence="1">Montdore</strain>
    </source>
</reference>
<dbReference type="Pfam" id="PF13911">
    <property type="entry name" value="AhpC-TSA_2"/>
    <property type="match status" value="1"/>
</dbReference>
<dbReference type="EMBL" id="LN891029">
    <property type="protein sequence ID" value="CUS11164.1"/>
    <property type="molecule type" value="Genomic_DNA"/>
</dbReference>
<gene>
    <name evidence="1" type="ORF">GSTUAT00004763001</name>
</gene>
<keyword evidence="2" id="KW-1185">Reference proteome</keyword>
<dbReference type="SUPFAM" id="SSF52833">
    <property type="entry name" value="Thioredoxin-like"/>
    <property type="match status" value="1"/>
</dbReference>
<evidence type="ECO:0000313" key="1">
    <source>
        <dbReference type="EMBL" id="CUS11164.1"/>
    </source>
</evidence>
<proteinExistence type="predicted"/>
<organism evidence="1 2">
    <name type="scientific">Tuber aestivum</name>
    <name type="common">summer truffle</name>
    <dbReference type="NCBI Taxonomy" id="59557"/>
    <lineage>
        <taxon>Eukaryota</taxon>
        <taxon>Fungi</taxon>
        <taxon>Dikarya</taxon>
        <taxon>Ascomycota</taxon>
        <taxon>Pezizomycotina</taxon>
        <taxon>Pezizomycetes</taxon>
        <taxon>Pezizales</taxon>
        <taxon>Tuberaceae</taxon>
        <taxon>Tuber</taxon>
    </lineage>
</organism>
<dbReference type="PANTHER" id="PTHR28630:SF3">
    <property type="entry name" value="PEROXIREDOXIN-LIKE 2C"/>
    <property type="match status" value="1"/>
</dbReference>
<evidence type="ECO:0008006" key="3">
    <source>
        <dbReference type="Google" id="ProtNLM"/>
    </source>
</evidence>
<evidence type="ECO:0000313" key="2">
    <source>
        <dbReference type="Proteomes" id="UP001412239"/>
    </source>
</evidence>
<name>A0A292PVJ9_9PEZI</name>
<protein>
    <recommendedName>
        <fullName evidence="3">Thioredoxin domain-containing protein</fullName>
    </recommendedName>
</protein>
<dbReference type="CDD" id="cd02970">
    <property type="entry name" value="PRX_like2"/>
    <property type="match status" value="1"/>
</dbReference>
<dbReference type="Gene3D" id="3.40.30.10">
    <property type="entry name" value="Glutaredoxin"/>
    <property type="match status" value="1"/>
</dbReference>
<dbReference type="PANTHER" id="PTHR28630">
    <property type="match status" value="1"/>
</dbReference>